<protein>
    <submittedName>
        <fullName evidence="1">Uncharacterized protein</fullName>
    </submittedName>
</protein>
<dbReference type="AlphaFoldDB" id="A0AA35S0Y8"/>
<reference evidence="1" key="1">
    <citation type="submission" date="2023-03" db="EMBL/GenBank/DDBJ databases">
        <authorList>
            <person name="Steffen K."/>
            <person name="Cardenas P."/>
        </authorList>
    </citation>
    <scope>NUCLEOTIDE SEQUENCE</scope>
</reference>
<name>A0AA35S0Y8_GEOBA</name>
<comment type="caution">
    <text evidence="1">The sequence shown here is derived from an EMBL/GenBank/DDBJ whole genome shotgun (WGS) entry which is preliminary data.</text>
</comment>
<evidence type="ECO:0000313" key="2">
    <source>
        <dbReference type="Proteomes" id="UP001174909"/>
    </source>
</evidence>
<organism evidence="1 2">
    <name type="scientific">Geodia barretti</name>
    <name type="common">Barrett's horny sponge</name>
    <dbReference type="NCBI Taxonomy" id="519541"/>
    <lineage>
        <taxon>Eukaryota</taxon>
        <taxon>Metazoa</taxon>
        <taxon>Porifera</taxon>
        <taxon>Demospongiae</taxon>
        <taxon>Heteroscleromorpha</taxon>
        <taxon>Tetractinellida</taxon>
        <taxon>Astrophorina</taxon>
        <taxon>Geodiidae</taxon>
        <taxon>Geodia</taxon>
    </lineage>
</organism>
<dbReference type="Proteomes" id="UP001174909">
    <property type="component" value="Unassembled WGS sequence"/>
</dbReference>
<gene>
    <name evidence="1" type="ORF">GBAR_LOCUS12315</name>
</gene>
<sequence>MGGIHLHPECPESNPRINRKWLSNYCGNQSSRNWERSLFRAKFDGYPLANGRRNQQNRWNN</sequence>
<dbReference type="EMBL" id="CASHTH010001839">
    <property type="protein sequence ID" value="CAI8020613.1"/>
    <property type="molecule type" value="Genomic_DNA"/>
</dbReference>
<evidence type="ECO:0000313" key="1">
    <source>
        <dbReference type="EMBL" id="CAI8020613.1"/>
    </source>
</evidence>
<accession>A0AA35S0Y8</accession>
<keyword evidence="2" id="KW-1185">Reference proteome</keyword>
<proteinExistence type="predicted"/>